<proteinExistence type="predicted"/>
<comment type="caution">
    <text evidence="2">The sequence shown here is derived from an EMBL/GenBank/DDBJ whole genome shotgun (WGS) entry which is preliminary data.</text>
</comment>
<dbReference type="Pfam" id="PF14024">
    <property type="entry name" value="DUF4240"/>
    <property type="match status" value="1"/>
</dbReference>
<gene>
    <name evidence="2" type="ORF">ACFOEE_08475</name>
</gene>
<sequence length="170" mass="19623">MEISQFWQIVTLSDLDLSNSANEQLKTRLEALNDSALAEFDALYTKQLRGLWHWDIWAAAYVLCGCNTEYDFLDFCNWLISQGETVVALAKSQPDELADYQAMPIKDGLPYPYCDELDLVAGLLYESRNGDELPYHSVVNFAPQGKKFKDKPKQLKLDFPKLYAKYWQQH</sequence>
<evidence type="ECO:0000313" key="3">
    <source>
        <dbReference type="Proteomes" id="UP001595453"/>
    </source>
</evidence>
<feature type="domain" description="DUF4240" evidence="1">
    <location>
        <begin position="1"/>
        <end position="126"/>
    </location>
</feature>
<organism evidence="2 3">
    <name type="scientific">Pseudoalteromonas fenneropenaei</name>
    <dbReference type="NCBI Taxonomy" id="1737459"/>
    <lineage>
        <taxon>Bacteria</taxon>
        <taxon>Pseudomonadati</taxon>
        <taxon>Pseudomonadota</taxon>
        <taxon>Gammaproteobacteria</taxon>
        <taxon>Alteromonadales</taxon>
        <taxon>Pseudoalteromonadaceae</taxon>
        <taxon>Pseudoalteromonas</taxon>
    </lineage>
</organism>
<evidence type="ECO:0000313" key="2">
    <source>
        <dbReference type="EMBL" id="MFC3032551.1"/>
    </source>
</evidence>
<keyword evidence="3" id="KW-1185">Reference proteome</keyword>
<reference evidence="3" key="1">
    <citation type="journal article" date="2019" name="Int. J. Syst. Evol. Microbiol.">
        <title>The Global Catalogue of Microorganisms (GCM) 10K type strain sequencing project: providing services to taxonomists for standard genome sequencing and annotation.</title>
        <authorList>
            <consortium name="The Broad Institute Genomics Platform"/>
            <consortium name="The Broad Institute Genome Sequencing Center for Infectious Disease"/>
            <person name="Wu L."/>
            <person name="Ma J."/>
        </authorList>
    </citation>
    <scope>NUCLEOTIDE SEQUENCE [LARGE SCALE GENOMIC DNA]</scope>
    <source>
        <strain evidence="3">KCTC 42730</strain>
    </source>
</reference>
<dbReference type="RefSeq" id="WP_377123169.1">
    <property type="nucleotide sequence ID" value="NZ_JBHRSD010000014.1"/>
</dbReference>
<dbReference type="InterPro" id="IPR025334">
    <property type="entry name" value="DUF4240"/>
</dbReference>
<dbReference type="EMBL" id="JBHRSD010000014">
    <property type="protein sequence ID" value="MFC3032551.1"/>
    <property type="molecule type" value="Genomic_DNA"/>
</dbReference>
<dbReference type="Proteomes" id="UP001595453">
    <property type="component" value="Unassembled WGS sequence"/>
</dbReference>
<evidence type="ECO:0000259" key="1">
    <source>
        <dbReference type="Pfam" id="PF14024"/>
    </source>
</evidence>
<protein>
    <submittedName>
        <fullName evidence="2">DUF4240 domain-containing protein</fullName>
    </submittedName>
</protein>
<name>A0ABV7CJ31_9GAMM</name>
<accession>A0ABV7CJ31</accession>